<feature type="region of interest" description="Disordered" evidence="3">
    <location>
        <begin position="374"/>
        <end position="417"/>
    </location>
</feature>
<feature type="region of interest" description="Disordered" evidence="3">
    <location>
        <begin position="275"/>
        <end position="322"/>
    </location>
</feature>
<evidence type="ECO:0000256" key="3">
    <source>
        <dbReference type="SAM" id="MobiDB-lite"/>
    </source>
</evidence>
<keyword evidence="1" id="KW-0805">Transcription regulation</keyword>
<evidence type="ECO:0000256" key="1">
    <source>
        <dbReference type="ARBA" id="ARBA00023015"/>
    </source>
</evidence>
<feature type="compositionally biased region" description="Polar residues" evidence="3">
    <location>
        <begin position="286"/>
        <end position="295"/>
    </location>
</feature>
<dbReference type="PROSITE" id="PS50985">
    <property type="entry name" value="GRAS"/>
    <property type="match status" value="1"/>
</dbReference>
<sequence>MLTQEIRKTEDPQFTFRTAVQVFAPTPPNSGAPISPVSALGSGNAYGNIEMYGPNTFEGVGQQAMNMGGGNPERQRGTAIRYSSPYGNPELEYVYLGSPKTPSPFLNSGFSFAPSNSSHALQPTPGNAFVDQYPLVTAPLETGYLAPQNNFQSPLHPAQRFGSGVMDSKAQVQMQPPVAPHGLYDMPTDPEMQYDDIWANLEAVLLAQDAIQQYDVTPSDIGMVEAFGFEPNANLQAPVANQARSGVATTSGGNSGNSNLADYKSWAMPSQVLPERVEGSSGGQAIFSSNPTGKTFTRRDSPNGLPPRPAHHPTEVAQNSSQGFYPLGVAEFQGNTAMDMMDMVMEDGAISDGVSSTENPSQHEVVHTQIPCGYTTSSSAASRDANGQRSSRPENNFRDPQTSQQMPDLQGGLGIASTGSRFPGSMTMTNDFTQLMSPGLLGIGHLGESRWAVQLLNLCAAAIASQNVSRTQHLMWVLNDLASAQGDVNQRFAAYGLKALFCRITDNMEAAATFARPRHNEQEISFGSDRVHRALVRFHDHVPWHQNCYTASSQTLLEVCAGKSRLHLIDIGAGKGIEWPIFIDALASRTGGPPSILRITMIRDLRREEHNLRYAKYVNSEAADFMTRLVKFASVLGLHVEVNMVTKALECVTREDLRLRNGEILAVVTQFRLHRLMEEVPERPTNAPIPISRTPRLSPRDEFIDFIFKLNPHIFILSENNSDHCPNDFLTRFHNVCAFWWNFYESMDLGYNGKDSEERQIIEFEAGTMMLNQVACEGIARIERNESYQHWSRRVRRAGFVAKDLSEDSKKACQTLVQNHSEFWDVNFDEPNMVSLRWRKQPTTFTSVWTTPGSACSKPSCKCSMLHN</sequence>
<name>A0A8T0I2H4_CERPU</name>
<reference evidence="4" key="1">
    <citation type="submission" date="2020-06" db="EMBL/GenBank/DDBJ databases">
        <title>WGS assembly of Ceratodon purpureus strain R40.</title>
        <authorList>
            <person name="Carey S.B."/>
            <person name="Jenkins J."/>
            <person name="Shu S."/>
            <person name="Lovell J.T."/>
            <person name="Sreedasyam A."/>
            <person name="Maumus F."/>
            <person name="Tiley G.P."/>
            <person name="Fernandez-Pozo N."/>
            <person name="Barry K."/>
            <person name="Chen C."/>
            <person name="Wang M."/>
            <person name="Lipzen A."/>
            <person name="Daum C."/>
            <person name="Saski C.A."/>
            <person name="Payton A.C."/>
            <person name="Mcbreen J.C."/>
            <person name="Conrad R.E."/>
            <person name="Kollar L.M."/>
            <person name="Olsson S."/>
            <person name="Huttunen S."/>
            <person name="Landis J.B."/>
            <person name="Wickett N.J."/>
            <person name="Johnson M.G."/>
            <person name="Rensing S.A."/>
            <person name="Grimwood J."/>
            <person name="Schmutz J."/>
            <person name="Mcdaniel S.F."/>
        </authorList>
    </citation>
    <scope>NUCLEOTIDE SEQUENCE</scope>
    <source>
        <strain evidence="4">R40</strain>
    </source>
</reference>
<evidence type="ECO:0000313" key="5">
    <source>
        <dbReference type="Proteomes" id="UP000822688"/>
    </source>
</evidence>
<dbReference type="EMBL" id="CM026425">
    <property type="protein sequence ID" value="KAG0577650.1"/>
    <property type="molecule type" value="Genomic_DNA"/>
</dbReference>
<organism evidence="4 5">
    <name type="scientific">Ceratodon purpureus</name>
    <name type="common">Fire moss</name>
    <name type="synonym">Dicranum purpureum</name>
    <dbReference type="NCBI Taxonomy" id="3225"/>
    <lineage>
        <taxon>Eukaryota</taxon>
        <taxon>Viridiplantae</taxon>
        <taxon>Streptophyta</taxon>
        <taxon>Embryophyta</taxon>
        <taxon>Bryophyta</taxon>
        <taxon>Bryophytina</taxon>
        <taxon>Bryopsida</taxon>
        <taxon>Dicranidae</taxon>
        <taxon>Pseudoditrichales</taxon>
        <taxon>Ditrichaceae</taxon>
        <taxon>Ceratodon</taxon>
    </lineage>
</organism>
<protein>
    <submittedName>
        <fullName evidence="4">Uncharacterized protein</fullName>
    </submittedName>
</protein>
<feature type="compositionally biased region" description="Polar residues" evidence="3">
    <location>
        <begin position="374"/>
        <end position="390"/>
    </location>
</feature>
<keyword evidence="5" id="KW-1185">Reference proteome</keyword>
<dbReference type="Pfam" id="PF03514">
    <property type="entry name" value="GRAS"/>
    <property type="match status" value="1"/>
</dbReference>
<dbReference type="PANTHER" id="PTHR31636">
    <property type="entry name" value="OSJNBA0084A10.13 PROTEIN-RELATED"/>
    <property type="match status" value="1"/>
</dbReference>
<proteinExistence type="predicted"/>
<accession>A0A8T0I2H4</accession>
<keyword evidence="2" id="KW-0804">Transcription</keyword>
<evidence type="ECO:0000313" key="4">
    <source>
        <dbReference type="EMBL" id="KAG0577650.1"/>
    </source>
</evidence>
<dbReference type="AlphaFoldDB" id="A0A8T0I2H4"/>
<comment type="caution">
    <text evidence="4">The sequence shown here is derived from an EMBL/GenBank/DDBJ whole genome shotgun (WGS) entry which is preliminary data.</text>
</comment>
<gene>
    <name evidence="4" type="ORF">KC19_5G170000</name>
</gene>
<dbReference type="InterPro" id="IPR005202">
    <property type="entry name" value="TF_GRAS"/>
</dbReference>
<evidence type="ECO:0000256" key="2">
    <source>
        <dbReference type="ARBA" id="ARBA00023163"/>
    </source>
</evidence>
<feature type="compositionally biased region" description="Polar residues" evidence="3">
    <location>
        <begin position="398"/>
        <end position="407"/>
    </location>
</feature>
<dbReference type="Proteomes" id="UP000822688">
    <property type="component" value="Chromosome 5"/>
</dbReference>